<sequence length="262" mass="29617">MSLAKSVIQKPMMKTPMVRGRILCSSPVVTTLLSRRWPMSVEKEMRKHVKMASSSRKRRPGKEIATEESEFDAHRFKSLFHQEFYASYVASKAIIPDTRHKFQKANDPANQELDTVIQDLCVWGLIWELGAKNNPYTSSCDLRPLARGWHEFIIHNILPTTNQSEVTIKRIVLIHCIIRGQDVRVEKLIVDMMAEIVKNLHSTKPPLAFPNIIAHLCEAAGIRYQASDSDEAVPKVRPITAAVMENIRYPSLATSASASTEL</sequence>
<dbReference type="Pfam" id="PF20167">
    <property type="entry name" value="Transposase_32"/>
    <property type="match status" value="1"/>
</dbReference>
<gene>
    <name evidence="2" type="ORF">PIB30_101832</name>
</gene>
<dbReference type="Proteomes" id="UP001341840">
    <property type="component" value="Unassembled WGS sequence"/>
</dbReference>
<organism evidence="2 3">
    <name type="scientific">Stylosanthes scabra</name>
    <dbReference type="NCBI Taxonomy" id="79078"/>
    <lineage>
        <taxon>Eukaryota</taxon>
        <taxon>Viridiplantae</taxon>
        <taxon>Streptophyta</taxon>
        <taxon>Embryophyta</taxon>
        <taxon>Tracheophyta</taxon>
        <taxon>Spermatophyta</taxon>
        <taxon>Magnoliopsida</taxon>
        <taxon>eudicotyledons</taxon>
        <taxon>Gunneridae</taxon>
        <taxon>Pentapetalae</taxon>
        <taxon>rosids</taxon>
        <taxon>fabids</taxon>
        <taxon>Fabales</taxon>
        <taxon>Fabaceae</taxon>
        <taxon>Papilionoideae</taxon>
        <taxon>50 kb inversion clade</taxon>
        <taxon>dalbergioids sensu lato</taxon>
        <taxon>Dalbergieae</taxon>
        <taxon>Pterocarpus clade</taxon>
        <taxon>Stylosanthes</taxon>
    </lineage>
</organism>
<accession>A0ABU6QWY7</accession>
<proteinExistence type="predicted"/>
<evidence type="ECO:0000313" key="3">
    <source>
        <dbReference type="Proteomes" id="UP001341840"/>
    </source>
</evidence>
<name>A0ABU6QWY7_9FABA</name>
<reference evidence="2 3" key="1">
    <citation type="journal article" date="2023" name="Plants (Basel)">
        <title>Bridging the Gap: Combining Genomics and Transcriptomics Approaches to Understand Stylosanthes scabra, an Orphan Legume from the Brazilian Caatinga.</title>
        <authorList>
            <person name="Ferreira-Neto J.R.C."/>
            <person name="da Silva M.D."/>
            <person name="Binneck E."/>
            <person name="de Melo N.F."/>
            <person name="da Silva R.H."/>
            <person name="de Melo A.L.T.M."/>
            <person name="Pandolfi V."/>
            <person name="Bustamante F.O."/>
            <person name="Brasileiro-Vidal A.C."/>
            <person name="Benko-Iseppon A.M."/>
        </authorList>
    </citation>
    <scope>NUCLEOTIDE SEQUENCE [LARGE SCALE GENOMIC DNA]</scope>
    <source>
        <tissue evidence="2">Leaves</tissue>
    </source>
</reference>
<dbReference type="EMBL" id="JASCZI010003039">
    <property type="protein sequence ID" value="MED6116612.1"/>
    <property type="molecule type" value="Genomic_DNA"/>
</dbReference>
<evidence type="ECO:0000259" key="1">
    <source>
        <dbReference type="Pfam" id="PF20167"/>
    </source>
</evidence>
<feature type="domain" description="Putative plant transposon protein" evidence="1">
    <location>
        <begin position="83"/>
        <end position="222"/>
    </location>
</feature>
<evidence type="ECO:0000313" key="2">
    <source>
        <dbReference type="EMBL" id="MED6116612.1"/>
    </source>
</evidence>
<protein>
    <recommendedName>
        <fullName evidence="1">Putative plant transposon protein domain-containing protein</fullName>
    </recommendedName>
</protein>
<dbReference type="InterPro" id="IPR046796">
    <property type="entry name" value="Transposase_32_dom"/>
</dbReference>
<comment type="caution">
    <text evidence="2">The sequence shown here is derived from an EMBL/GenBank/DDBJ whole genome shotgun (WGS) entry which is preliminary data.</text>
</comment>
<keyword evidence="3" id="KW-1185">Reference proteome</keyword>